<dbReference type="RefSeq" id="YP_001715613.1">
    <property type="nucleotide sequence ID" value="NC_010416.1"/>
</dbReference>
<dbReference type="EMBL" id="AB304848">
    <property type="protein sequence ID" value="BAG12159.1"/>
    <property type="molecule type" value="Genomic_RNA"/>
</dbReference>
<evidence type="ECO:0000259" key="1">
    <source>
        <dbReference type="Pfam" id="PF01443"/>
    </source>
</evidence>
<feature type="domain" description="(+)RNA virus helicase C-terminal" evidence="1">
    <location>
        <begin position="26"/>
        <end position="223"/>
    </location>
</feature>
<evidence type="ECO:0000313" key="3">
    <source>
        <dbReference type="Proteomes" id="UP000202653"/>
    </source>
</evidence>
<accession>B1B3N9</accession>
<sequence>MEISYIVDLLNFLGFTRSSRPFSLPLVVHGVAGSGKTHLLRKVSLHFPELVHCSFTPQLIDPNSGRRQLPASETPTDLLDEYLGGPNPVVRLLKVCDPLQYNCPDPEIPHFQSLTTRRFCPLTTTLLNSLFGTNIVSAVPTCCRIEIQDPYSTDPIGTVVTFSPEIHTLLSRHGCQPTPISELWGLNIRVVSCYVDSLEEALLNHRAPLFLALTRHTAELHIFLFDARTDAAYELRKCLQDPRHRGS</sequence>
<dbReference type="Proteomes" id="UP000202653">
    <property type="component" value="Segment"/>
</dbReference>
<organism evidence="2 3">
    <name type="scientific">Asparagus virus 3</name>
    <dbReference type="NCBI Taxonomy" id="445435"/>
    <lineage>
        <taxon>Viruses</taxon>
        <taxon>Riboviria</taxon>
        <taxon>Orthornavirae</taxon>
        <taxon>Kitrinoviricota</taxon>
        <taxon>Alsuviricetes</taxon>
        <taxon>Tymovirales</taxon>
        <taxon>Alphaflexiviridae</taxon>
        <taxon>Potexvirus</taxon>
        <taxon>Potexvirus triasparagi</taxon>
    </lineage>
</organism>
<protein>
    <submittedName>
        <fullName evidence="2">Triple gene block protein 1</fullName>
    </submittedName>
</protein>
<reference evidence="2 3" key="1">
    <citation type="journal article" date="2008" name="Arch. Virol.">
        <title>Complete nucleotide sequence of asparagus virus 3.</title>
        <authorList>
            <person name="Hashimoto M."/>
            <person name="Ozeki J."/>
            <person name="Komatsu K."/>
            <person name="Senshu H."/>
            <person name="Kagiwada S."/>
            <person name="Mori T."/>
            <person name="Yamaji Y."/>
            <person name="Namba S."/>
        </authorList>
    </citation>
    <scope>NUCLEOTIDE SEQUENCE [LARGE SCALE GENOMIC DNA]</scope>
    <source>
        <strain evidence="2 3">J</strain>
    </source>
</reference>
<keyword evidence="3" id="KW-1185">Reference proteome</keyword>
<dbReference type="Pfam" id="PF01443">
    <property type="entry name" value="Viral_helicase1"/>
    <property type="match status" value="1"/>
</dbReference>
<dbReference type="GO" id="GO:0005524">
    <property type="term" value="F:ATP binding"/>
    <property type="evidence" value="ECO:0007669"/>
    <property type="project" value="InterPro"/>
</dbReference>
<proteinExistence type="predicted"/>
<dbReference type="OrthoDB" id="16070at10239"/>
<evidence type="ECO:0000313" key="2">
    <source>
        <dbReference type="EMBL" id="BAG12159.1"/>
    </source>
</evidence>
<dbReference type="GeneID" id="5983627"/>
<dbReference type="KEGG" id="vg:5983627"/>
<dbReference type="InterPro" id="IPR027351">
    <property type="entry name" value="(+)RNA_virus_helicase_core_dom"/>
</dbReference>
<name>B1B3N9_9VIRU</name>
<gene>
    <name evidence="2" type="primary">TGBp1</name>
</gene>